<comment type="subcellular location">
    <subcellularLocation>
        <location evidence="1">Membrane</location>
        <topology evidence="1">Multi-pass membrane protein</topology>
    </subcellularLocation>
</comment>
<dbReference type="AlphaFoldDB" id="I4EFA6"/>
<dbReference type="InterPro" id="IPR036938">
    <property type="entry name" value="PAP2/HPO_sf"/>
</dbReference>
<dbReference type="PANTHER" id="PTHR31310:SF7">
    <property type="entry name" value="PA-PHOSPHATASE RELATED-FAMILY PROTEIN DDB_G0268928"/>
    <property type="match status" value="1"/>
</dbReference>
<dbReference type="InterPro" id="IPR026841">
    <property type="entry name" value="Aur1/Ipt1"/>
</dbReference>
<feature type="transmembrane region" description="Helical" evidence="5">
    <location>
        <begin position="29"/>
        <end position="50"/>
    </location>
</feature>
<reference evidence="7 8" key="1">
    <citation type="journal article" date="2012" name="ISME J.">
        <title>Nitrification expanded: discovery, physiology and genomics of a nitrite-oxidizing bacterium from the phylum Chloroflexi.</title>
        <authorList>
            <person name="Sorokin D.Y."/>
            <person name="Lucker S."/>
            <person name="Vejmelkova D."/>
            <person name="Kostrikina N.A."/>
            <person name="Kleerebezem R."/>
            <person name="Rijpstra W.I."/>
            <person name="Damste J.S."/>
            <person name="Le Paslier D."/>
            <person name="Muyzer G."/>
            <person name="Wagner M."/>
            <person name="van Loosdrecht M.C."/>
            <person name="Daims H."/>
        </authorList>
    </citation>
    <scope>NUCLEOTIDE SEQUENCE [LARGE SCALE GENOMIC DNA]</scope>
    <source>
        <strain evidence="8">none</strain>
    </source>
</reference>
<evidence type="ECO:0000256" key="1">
    <source>
        <dbReference type="ARBA" id="ARBA00004141"/>
    </source>
</evidence>
<keyword evidence="8" id="KW-1185">Reference proteome</keyword>
<evidence type="ECO:0000313" key="8">
    <source>
        <dbReference type="Proteomes" id="UP000004221"/>
    </source>
</evidence>
<feature type="transmembrane region" description="Helical" evidence="5">
    <location>
        <begin position="246"/>
        <end position="265"/>
    </location>
</feature>
<organism evidence="7 8">
    <name type="scientific">Nitrolancea hollandica Lb</name>
    <dbReference type="NCBI Taxonomy" id="1129897"/>
    <lineage>
        <taxon>Bacteria</taxon>
        <taxon>Pseudomonadati</taxon>
        <taxon>Thermomicrobiota</taxon>
        <taxon>Thermomicrobia</taxon>
        <taxon>Sphaerobacterales</taxon>
        <taxon>Sphaerobacterineae</taxon>
        <taxon>Sphaerobacteraceae</taxon>
        <taxon>Nitrolancea</taxon>
    </lineage>
</organism>
<keyword evidence="4 5" id="KW-0472">Membrane</keyword>
<evidence type="ECO:0000256" key="4">
    <source>
        <dbReference type="ARBA" id="ARBA00023136"/>
    </source>
</evidence>
<dbReference type="InterPro" id="IPR052185">
    <property type="entry name" value="IPC_Synthase-Related"/>
</dbReference>
<keyword evidence="3 5" id="KW-1133">Transmembrane helix</keyword>
<comment type="caution">
    <text evidence="7">The sequence shown here is derived from an EMBL/GenBank/DDBJ whole genome shotgun (WGS) entry which is preliminary data.</text>
</comment>
<dbReference type="RefSeq" id="WP_008476463.1">
    <property type="nucleotide sequence ID" value="NZ_CAGS01000140.1"/>
</dbReference>
<dbReference type="EMBL" id="CAGS01000140">
    <property type="protein sequence ID" value="CCF83368.1"/>
    <property type="molecule type" value="Genomic_DNA"/>
</dbReference>
<feature type="transmembrane region" description="Helical" evidence="5">
    <location>
        <begin position="272"/>
        <end position="291"/>
    </location>
</feature>
<sequence length="346" mass="39676">MIEHNESRGGQATLEAAPKSRQIFANRPFAAIAILIFVGYMALAIGLYFWRGIYFRPDMWAILLFIGALLLGQWKTFLRDWVPVVMLLFGYEFMRGIAGKMMEADHYHGVHVTELLTAEKMLFGGTLPPLWLQDKLYVPGVIHWYDIMAVLIYALHFVFPLVFAFMLWVGSKERFWQFSLTFLLMNYTAFAFYLLFPTASPWVADEWGYIHGLVMPFDQAIHILVPQVSHTFNTVEIWGKLSGNPVAALPSLHAAYPWLVLLFAVKFFRRPGLLFLAYNVALWFTVVYLGHHWVVDILAGIAWATACFILVQLLWPRIVAGFRIPFLRKESTTAEPEANVDQSGFQ</sequence>
<dbReference type="Proteomes" id="UP000004221">
    <property type="component" value="Unassembled WGS sequence"/>
</dbReference>
<dbReference type="GO" id="GO:0016020">
    <property type="term" value="C:membrane"/>
    <property type="evidence" value="ECO:0007669"/>
    <property type="project" value="UniProtKB-SubCell"/>
</dbReference>
<evidence type="ECO:0000259" key="6">
    <source>
        <dbReference type="Pfam" id="PF14378"/>
    </source>
</evidence>
<feature type="transmembrane region" description="Helical" evidence="5">
    <location>
        <begin position="297"/>
        <end position="315"/>
    </location>
</feature>
<keyword evidence="2 5" id="KW-0812">Transmembrane</keyword>
<dbReference type="OrthoDB" id="629685at2"/>
<gene>
    <name evidence="7" type="ORF">NITHO_2240007</name>
</gene>
<proteinExistence type="predicted"/>
<dbReference type="CDD" id="cd03386">
    <property type="entry name" value="PAP2_Aur1_like"/>
    <property type="match status" value="1"/>
</dbReference>
<name>I4EFA6_9BACT</name>
<evidence type="ECO:0000313" key="7">
    <source>
        <dbReference type="EMBL" id="CCF83368.1"/>
    </source>
</evidence>
<evidence type="ECO:0000256" key="5">
    <source>
        <dbReference type="SAM" id="Phobius"/>
    </source>
</evidence>
<dbReference type="SUPFAM" id="SSF48317">
    <property type="entry name" value="Acid phosphatase/Vanadium-dependent haloperoxidase"/>
    <property type="match status" value="1"/>
</dbReference>
<feature type="transmembrane region" description="Helical" evidence="5">
    <location>
        <begin position="59"/>
        <end position="77"/>
    </location>
</feature>
<dbReference type="Pfam" id="PF14378">
    <property type="entry name" value="PAP2_3"/>
    <property type="match status" value="1"/>
</dbReference>
<evidence type="ECO:0000256" key="2">
    <source>
        <dbReference type="ARBA" id="ARBA00022692"/>
    </source>
</evidence>
<dbReference type="PANTHER" id="PTHR31310">
    <property type="match status" value="1"/>
</dbReference>
<feature type="domain" description="Inositolphosphotransferase Aur1/Ipt1" evidence="6">
    <location>
        <begin position="144"/>
        <end position="309"/>
    </location>
</feature>
<feature type="transmembrane region" description="Helical" evidence="5">
    <location>
        <begin position="175"/>
        <end position="196"/>
    </location>
</feature>
<protein>
    <submittedName>
        <fullName evidence="7">Phosphoesterase PA-phosphatase related protein</fullName>
    </submittedName>
</protein>
<accession>I4EFA6</accession>
<evidence type="ECO:0000256" key="3">
    <source>
        <dbReference type="ARBA" id="ARBA00022989"/>
    </source>
</evidence>
<feature type="transmembrane region" description="Helical" evidence="5">
    <location>
        <begin position="142"/>
        <end position="168"/>
    </location>
</feature>